<evidence type="ECO:0000313" key="1">
    <source>
        <dbReference type="EMBL" id="KAA0038472.1"/>
    </source>
</evidence>
<gene>
    <name evidence="1" type="ORF">E6C27_scaffold119G00390</name>
</gene>
<protein>
    <submittedName>
        <fullName evidence="1">Uncharacterized protein</fullName>
    </submittedName>
</protein>
<proteinExistence type="predicted"/>
<sequence>MAKGQRSEECGFVALGINGVNMGRFKVLGTNGQWLAYLEEFRDLTARSLVNGQESLPLKGLLWYCSSMGWNELRARAVAFLP</sequence>
<dbReference type="AlphaFoldDB" id="A0A5A7T4R5"/>
<reference evidence="1 2" key="1">
    <citation type="submission" date="2019-08" db="EMBL/GenBank/DDBJ databases">
        <title>Draft genome sequences of two oriental melons (Cucumis melo L. var makuwa).</title>
        <authorList>
            <person name="Kwon S.-Y."/>
        </authorList>
    </citation>
    <scope>NUCLEOTIDE SEQUENCE [LARGE SCALE GENOMIC DNA]</scope>
    <source>
        <strain evidence="2">cv. SW 3</strain>
        <tissue evidence="1">Leaf</tissue>
    </source>
</reference>
<name>A0A5A7T4R5_CUCMM</name>
<evidence type="ECO:0000313" key="2">
    <source>
        <dbReference type="Proteomes" id="UP000321393"/>
    </source>
</evidence>
<dbReference type="Proteomes" id="UP000321393">
    <property type="component" value="Unassembled WGS sequence"/>
</dbReference>
<dbReference type="EMBL" id="SSTE01018697">
    <property type="protein sequence ID" value="KAA0038472.1"/>
    <property type="molecule type" value="Genomic_DNA"/>
</dbReference>
<organism evidence="1 2">
    <name type="scientific">Cucumis melo var. makuwa</name>
    <name type="common">Oriental melon</name>
    <dbReference type="NCBI Taxonomy" id="1194695"/>
    <lineage>
        <taxon>Eukaryota</taxon>
        <taxon>Viridiplantae</taxon>
        <taxon>Streptophyta</taxon>
        <taxon>Embryophyta</taxon>
        <taxon>Tracheophyta</taxon>
        <taxon>Spermatophyta</taxon>
        <taxon>Magnoliopsida</taxon>
        <taxon>eudicotyledons</taxon>
        <taxon>Gunneridae</taxon>
        <taxon>Pentapetalae</taxon>
        <taxon>rosids</taxon>
        <taxon>fabids</taxon>
        <taxon>Cucurbitales</taxon>
        <taxon>Cucurbitaceae</taxon>
        <taxon>Benincaseae</taxon>
        <taxon>Cucumis</taxon>
    </lineage>
</organism>
<comment type="caution">
    <text evidence="1">The sequence shown here is derived from an EMBL/GenBank/DDBJ whole genome shotgun (WGS) entry which is preliminary data.</text>
</comment>
<accession>A0A5A7T4R5</accession>